<reference evidence="1" key="1">
    <citation type="submission" date="2020-11" db="EMBL/GenBank/DDBJ databases">
        <authorList>
            <person name="Tran Van P."/>
        </authorList>
    </citation>
    <scope>NUCLEOTIDE SEQUENCE</scope>
</reference>
<dbReference type="PANTHER" id="PTHR10972:SF141">
    <property type="entry name" value="OXYSTEROL-BINDING PROTEIN"/>
    <property type="match status" value="1"/>
</dbReference>
<dbReference type="PANTHER" id="PTHR10972">
    <property type="entry name" value="OXYSTEROL-BINDING PROTEIN-RELATED"/>
    <property type="match status" value="1"/>
</dbReference>
<dbReference type="SUPFAM" id="SSF144000">
    <property type="entry name" value="Oxysterol-binding protein-like"/>
    <property type="match status" value="1"/>
</dbReference>
<dbReference type="GO" id="GO:0016020">
    <property type="term" value="C:membrane"/>
    <property type="evidence" value="ECO:0007669"/>
    <property type="project" value="TreeGrafter"/>
</dbReference>
<dbReference type="GO" id="GO:0032934">
    <property type="term" value="F:sterol binding"/>
    <property type="evidence" value="ECO:0007669"/>
    <property type="project" value="TreeGrafter"/>
</dbReference>
<gene>
    <name evidence="1" type="ORF">CTOB1V02_LOCUS12199</name>
</gene>
<name>A0A7R8WPH4_9CRUS</name>
<protein>
    <submittedName>
        <fullName evidence="1">Uncharacterized protein</fullName>
    </submittedName>
</protein>
<dbReference type="Gene3D" id="6.10.140.1150">
    <property type="match status" value="1"/>
</dbReference>
<accession>A0A7R8WPH4</accession>
<dbReference type="GO" id="GO:0005829">
    <property type="term" value="C:cytosol"/>
    <property type="evidence" value="ECO:0007669"/>
    <property type="project" value="TreeGrafter"/>
</dbReference>
<proteinExistence type="predicted"/>
<dbReference type="EMBL" id="OB668503">
    <property type="protein sequence ID" value="CAD7234383.1"/>
    <property type="molecule type" value="Genomic_DNA"/>
</dbReference>
<dbReference type="InterPro" id="IPR037239">
    <property type="entry name" value="OSBP_sf"/>
</dbReference>
<sequence length="159" mass="18443">MPSLSRLWGPILTRKFRIAIGQRPFFGGRVHRVSGALRSPTGELCCKLSGTWDGTVEWEVTTEKQGDSQPLLCVSELSPKPRKRVRDLQKQDELESRRIWFNVAQALAEKDFNTADEHKKFLEQRQREIRQNEDERHAPRFFRQQGDTWIPISLNPSSA</sequence>
<evidence type="ECO:0000313" key="1">
    <source>
        <dbReference type="EMBL" id="CAD7234383.1"/>
    </source>
</evidence>
<organism evidence="1">
    <name type="scientific">Cyprideis torosa</name>
    <dbReference type="NCBI Taxonomy" id="163714"/>
    <lineage>
        <taxon>Eukaryota</taxon>
        <taxon>Metazoa</taxon>
        <taxon>Ecdysozoa</taxon>
        <taxon>Arthropoda</taxon>
        <taxon>Crustacea</taxon>
        <taxon>Oligostraca</taxon>
        <taxon>Ostracoda</taxon>
        <taxon>Podocopa</taxon>
        <taxon>Podocopida</taxon>
        <taxon>Cytherocopina</taxon>
        <taxon>Cytheroidea</taxon>
        <taxon>Cytherideidae</taxon>
        <taxon>Cyprideis</taxon>
    </lineage>
</organism>
<dbReference type="Gene3D" id="2.40.160.120">
    <property type="match status" value="1"/>
</dbReference>
<dbReference type="AlphaFoldDB" id="A0A7R8WPH4"/>
<dbReference type="InterPro" id="IPR000648">
    <property type="entry name" value="Oxysterol-bd"/>
</dbReference>
<dbReference type="OrthoDB" id="48057at2759"/>